<dbReference type="InterPro" id="IPR010318">
    <property type="entry name" value="S-Me-THD_N"/>
</dbReference>
<reference evidence="5" key="1">
    <citation type="journal article" date="2021" name="J Fungi (Basel)">
        <title>Virulence traits and population genomics of the black yeast Aureobasidium melanogenum.</title>
        <authorList>
            <person name="Cernosa A."/>
            <person name="Sun X."/>
            <person name="Gostincar C."/>
            <person name="Fang C."/>
            <person name="Gunde-Cimerman N."/>
            <person name="Song Z."/>
        </authorList>
    </citation>
    <scope>NUCLEOTIDE SEQUENCE</scope>
    <source>
        <strain evidence="5">EXF-9298</strain>
    </source>
</reference>
<feature type="domain" description="Hydantoinase/oxoprolinase N-terminal" evidence="2">
    <location>
        <begin position="11"/>
        <end position="191"/>
    </location>
</feature>
<dbReference type="Proteomes" id="UP000729357">
    <property type="component" value="Unassembled WGS sequence"/>
</dbReference>
<feature type="domain" description="S-Me-THD N-terminal" evidence="3">
    <location>
        <begin position="601"/>
        <end position="761"/>
    </location>
</feature>
<dbReference type="InterPro" id="IPR048350">
    <property type="entry name" value="S-Me-THD-like_C"/>
</dbReference>
<dbReference type="EMBL" id="JAHFXS010000019">
    <property type="protein sequence ID" value="KAG9990738.1"/>
    <property type="molecule type" value="Genomic_DNA"/>
</dbReference>
<organism evidence="5 6">
    <name type="scientific">Aureobasidium melanogenum</name>
    <name type="common">Aureobasidium pullulans var. melanogenum</name>
    <dbReference type="NCBI Taxonomy" id="46634"/>
    <lineage>
        <taxon>Eukaryota</taxon>
        <taxon>Fungi</taxon>
        <taxon>Dikarya</taxon>
        <taxon>Ascomycota</taxon>
        <taxon>Pezizomycotina</taxon>
        <taxon>Dothideomycetes</taxon>
        <taxon>Dothideomycetidae</taxon>
        <taxon>Dothideales</taxon>
        <taxon>Saccotheciaceae</taxon>
        <taxon>Aureobasidium</taxon>
    </lineage>
</organism>
<proteinExistence type="predicted"/>
<keyword evidence="6" id="KW-1185">Reference proteome</keyword>
<dbReference type="InterPro" id="IPR024071">
    <property type="entry name" value="S-Me-THD_C_sf"/>
</dbReference>
<gene>
    <name evidence="5" type="ORF">KCU98_g913</name>
</gene>
<name>A0A9P8G5L8_AURME</name>
<evidence type="ECO:0000259" key="3">
    <source>
        <dbReference type="Pfam" id="PF06032"/>
    </source>
</evidence>
<dbReference type="Pfam" id="PF05378">
    <property type="entry name" value="Hydant_A_N"/>
    <property type="match status" value="1"/>
</dbReference>
<dbReference type="Pfam" id="PF20906">
    <property type="entry name" value="S-Me-THD_C"/>
    <property type="match status" value="1"/>
</dbReference>
<dbReference type="InterPro" id="IPR008040">
    <property type="entry name" value="Hydant_A_N"/>
</dbReference>
<dbReference type="InterPro" id="IPR002821">
    <property type="entry name" value="Hydantoinase_A"/>
</dbReference>
<evidence type="ECO:0000313" key="6">
    <source>
        <dbReference type="Proteomes" id="UP000729357"/>
    </source>
</evidence>
<protein>
    <submittedName>
        <fullName evidence="5">Beta subunit of N-methylhydantoinase A/acetone carboxylase</fullName>
    </submittedName>
</protein>
<dbReference type="Gene3D" id="3.40.1610.10">
    <property type="entry name" value="CV3147-like domain"/>
    <property type="match status" value="1"/>
</dbReference>
<dbReference type="Pfam" id="PF01968">
    <property type="entry name" value="Hydantoinase_A"/>
    <property type="match status" value="1"/>
</dbReference>
<accession>A0A9P8G5L8</accession>
<dbReference type="Pfam" id="PF06032">
    <property type="entry name" value="S-Me-THD_N"/>
    <property type="match status" value="1"/>
</dbReference>
<dbReference type="SUPFAM" id="SSF160991">
    <property type="entry name" value="CV3147-like"/>
    <property type="match status" value="1"/>
</dbReference>
<dbReference type="InterPro" id="IPR043129">
    <property type="entry name" value="ATPase_NBD"/>
</dbReference>
<dbReference type="PANTHER" id="PTHR11365:SF10">
    <property type="entry name" value="HYDANTOINASE_OXOPROLINASE"/>
    <property type="match status" value="1"/>
</dbReference>
<evidence type="ECO:0000259" key="1">
    <source>
        <dbReference type="Pfam" id="PF01968"/>
    </source>
</evidence>
<sequence>MNPQSKVKCIRIGVDVGGTNTDAVAIDTSQQHTESRGLLAHFKTPTTPDVTRGIETAIHAILDISKLSTSDIVSVTVGTTHFINAAIEHDARRLNKVAIIRLSKSFLREVPPFSDFPPGLAAIINGYVGYVDGGLHIDGSQESPIVESQIVERCAEIKALGLSSVVIAGVFSPIDEIFHQEEQVRKIVLRELSDVEVVCSHEVANIGFLERENASILNAAILDYAKRTVSGFRRAMKSLQLSCRLFLTQNDGTLLDSASAARFPIRTFASGMTNSMRGAAYLAAHDTRKSSAIVIDIGGTTSDVGVLLPSGLPRQAAAYVTVAGVRMNYAMPHLHSIGLGGGTMVRKHADNKIIVGPDSVGHYLTRDALVFGGDILTASDIAVAASKAKIGDGTLVKHLDAKEVADAQCSIKALLERAIDVIKTSPDPMPVLLVGGGAVIAPTTLLGASELTLPPFHDVANAVGAAISKVGGVVDTIQDVSGQTFEQAERKAKQIAIQRATDAGALKDSIIIAEVESLPVSYVANQLRTIVKAVGELDINAQSQTTPKDEDDDLDFEHAEEGVKQVAPKTAEAQQVDPKTYIPTIIENKVTGHAEWLLSETDIDYISKGCYVLGCAGGGSTGASQLQLREMLRQGHKMRVVDVSALENDALIYWGGHMGSPAVSVERLQSLETVGAFNELMDYLHHDKLDAVMGLEIGGANGMEPLLVGSSRFFDCPVIDADFMGRAYPTYWQTTLAVHYPGELVPCVIDSGDGKTILMTKAPNDEIVDRALRASCAEMGSRVGMAAKPTTTEKVRSSGVLNTMSLAWRIGRCIFLAEATNTISTVAEAIVNEAGGTKSARILFRGKITQVERRVYKGHSHGSITISGTEEDEESAATVNRMPAMRVGGTLKIPFKNENIYAEYTSDSGEKEYLALVPDLIAVLDSGSGCALGVPEFKYGYYVTVIGITCSPLWTDAPEGIKIGGPVLVHAVLAYGSVNYAHVDRETAAAVLKAAWSEAERLWDSPIDKEHDLSSGAAAMMIWAMHTFNGADKLGMPYLLAMRHITTNMGLYDKGRCTEVYDPAQPRRTQARGVFAWGMHDWAVFAEVAFRADLGFKNEPPIQPPRVVNISDHEQWMPWPWPKQGRTVPALRYEVFAAQAGLATIFKKIVPLQRKHSSGPLTLEYLTASLDLYQQFKGWLGTIDPLLKNLTFLEEAPPYVFQVMCTYHFAIGELFRPFTMTSSRPTPHAAPLIRAKLPVEPCLSVTVDSALQARALQNRIAKLYSRDQFMNFFPFYALPVAFETLPSISSLSPTFSYHAASAFLDALRVLFHASKQLPVIQYAAMGIEQAASGMNIILPDEAKAMFQAFKRRVAEDDDRNRGKSNWVVVFNTASTNVQASRLDNLVRELNNLRLAT</sequence>
<dbReference type="PANTHER" id="PTHR11365">
    <property type="entry name" value="5-OXOPROLINASE RELATED"/>
    <property type="match status" value="1"/>
</dbReference>
<evidence type="ECO:0000313" key="5">
    <source>
        <dbReference type="EMBL" id="KAG9990738.1"/>
    </source>
</evidence>
<evidence type="ECO:0000259" key="2">
    <source>
        <dbReference type="Pfam" id="PF05378"/>
    </source>
</evidence>
<dbReference type="InterPro" id="IPR027479">
    <property type="entry name" value="S-Me-THD_N_sf"/>
</dbReference>
<dbReference type="GO" id="GO:0016787">
    <property type="term" value="F:hydrolase activity"/>
    <property type="evidence" value="ECO:0007669"/>
    <property type="project" value="InterPro"/>
</dbReference>
<dbReference type="SUPFAM" id="SSF53067">
    <property type="entry name" value="Actin-like ATPase domain"/>
    <property type="match status" value="2"/>
</dbReference>
<reference evidence="5" key="2">
    <citation type="submission" date="2021-08" db="EMBL/GenBank/DDBJ databases">
        <authorList>
            <person name="Gostincar C."/>
            <person name="Sun X."/>
            <person name="Song Z."/>
            <person name="Gunde-Cimerman N."/>
        </authorList>
    </citation>
    <scope>NUCLEOTIDE SEQUENCE</scope>
    <source>
        <strain evidence="5">EXF-9298</strain>
    </source>
</reference>
<feature type="domain" description="Hydantoinase A/oxoprolinase" evidence="1">
    <location>
        <begin position="211"/>
        <end position="387"/>
    </location>
</feature>
<feature type="domain" description="S-Me-THD-like C-terminal" evidence="4">
    <location>
        <begin position="764"/>
        <end position="966"/>
    </location>
</feature>
<dbReference type="Gene3D" id="2.40.390.10">
    <property type="entry name" value="CV3147-like"/>
    <property type="match status" value="1"/>
</dbReference>
<dbReference type="InterPro" id="IPR045079">
    <property type="entry name" value="Oxoprolinase-like"/>
</dbReference>
<comment type="caution">
    <text evidence="5">The sequence shown here is derived from an EMBL/GenBank/DDBJ whole genome shotgun (WGS) entry which is preliminary data.</text>
</comment>
<dbReference type="FunFam" id="3.40.1610.10:FF:000001">
    <property type="entry name" value="Hydantoinase, putative"/>
    <property type="match status" value="1"/>
</dbReference>
<feature type="non-terminal residue" evidence="5">
    <location>
        <position position="1"/>
    </location>
</feature>
<evidence type="ECO:0000259" key="4">
    <source>
        <dbReference type="Pfam" id="PF20906"/>
    </source>
</evidence>